<name>A0AAP0J7X7_9MAGN</name>
<comment type="caution">
    <text evidence="2">The sequence shown here is derived from an EMBL/GenBank/DDBJ whole genome shotgun (WGS) entry which is preliminary data.</text>
</comment>
<keyword evidence="3" id="KW-1185">Reference proteome</keyword>
<dbReference type="AlphaFoldDB" id="A0AAP0J7X7"/>
<feature type="region of interest" description="Disordered" evidence="1">
    <location>
        <begin position="1"/>
        <end position="77"/>
    </location>
</feature>
<proteinExistence type="predicted"/>
<evidence type="ECO:0000313" key="2">
    <source>
        <dbReference type="EMBL" id="KAK9128675.1"/>
    </source>
</evidence>
<organism evidence="2 3">
    <name type="scientific">Stephania yunnanensis</name>
    <dbReference type="NCBI Taxonomy" id="152371"/>
    <lineage>
        <taxon>Eukaryota</taxon>
        <taxon>Viridiplantae</taxon>
        <taxon>Streptophyta</taxon>
        <taxon>Embryophyta</taxon>
        <taxon>Tracheophyta</taxon>
        <taxon>Spermatophyta</taxon>
        <taxon>Magnoliopsida</taxon>
        <taxon>Ranunculales</taxon>
        <taxon>Menispermaceae</taxon>
        <taxon>Menispermoideae</taxon>
        <taxon>Cissampelideae</taxon>
        <taxon>Stephania</taxon>
    </lineage>
</organism>
<accession>A0AAP0J7X7</accession>
<feature type="compositionally biased region" description="Polar residues" evidence="1">
    <location>
        <begin position="27"/>
        <end position="42"/>
    </location>
</feature>
<sequence length="111" mass="11275">MLITPPPPTCLHLPPPLSSPTTLSLFRSFSRSGQTRSDLSPNRSREGMRKMGSGGGWAAEIEGGGGDDGSGERGNGGGVVEEEVEMMATAVEEVAVVTTTVSGGGKDTGGQ</sequence>
<dbReference type="EMBL" id="JBBNAF010000007">
    <property type="protein sequence ID" value="KAK9128675.1"/>
    <property type="molecule type" value="Genomic_DNA"/>
</dbReference>
<reference evidence="2 3" key="1">
    <citation type="submission" date="2024-01" db="EMBL/GenBank/DDBJ databases">
        <title>Genome assemblies of Stephania.</title>
        <authorList>
            <person name="Yang L."/>
        </authorList>
    </citation>
    <scope>NUCLEOTIDE SEQUENCE [LARGE SCALE GENOMIC DNA]</scope>
    <source>
        <strain evidence="2">YNDBR</strain>
        <tissue evidence="2">Leaf</tissue>
    </source>
</reference>
<protein>
    <submittedName>
        <fullName evidence="2">Uncharacterized protein</fullName>
    </submittedName>
</protein>
<feature type="compositionally biased region" description="Gly residues" evidence="1">
    <location>
        <begin position="52"/>
        <end position="77"/>
    </location>
</feature>
<evidence type="ECO:0000256" key="1">
    <source>
        <dbReference type="SAM" id="MobiDB-lite"/>
    </source>
</evidence>
<gene>
    <name evidence="2" type="ORF">Syun_017472</name>
</gene>
<evidence type="ECO:0000313" key="3">
    <source>
        <dbReference type="Proteomes" id="UP001420932"/>
    </source>
</evidence>
<dbReference type="Proteomes" id="UP001420932">
    <property type="component" value="Unassembled WGS sequence"/>
</dbReference>
<feature type="compositionally biased region" description="Pro residues" evidence="1">
    <location>
        <begin position="1"/>
        <end position="18"/>
    </location>
</feature>